<evidence type="ECO:0000313" key="2">
    <source>
        <dbReference type="Proteomes" id="UP000308886"/>
    </source>
</evidence>
<dbReference type="Proteomes" id="UP000308886">
    <property type="component" value="Unassembled WGS sequence"/>
</dbReference>
<name>A0AC61QTH0_9BACT</name>
<proteinExistence type="predicted"/>
<keyword evidence="1" id="KW-0808">Transferase</keyword>
<evidence type="ECO:0000313" key="1">
    <source>
        <dbReference type="EMBL" id="TGX83875.1"/>
    </source>
</evidence>
<protein>
    <submittedName>
        <fullName evidence="1">tRNA 2-thiouridine(34) synthase MnmA</fullName>
        <ecNumber evidence="1">2.1.1.61</ecNumber>
    </submittedName>
</protein>
<gene>
    <name evidence="1" type="primary">mnmA</name>
    <name evidence="1" type="ORF">E5358_01480</name>
</gene>
<sequence>MNIDEIKDKKIAVLLSGGVDSAVVLHLLCEQGLHPDCFYIKIGPDEEEGYDCTSEEDLEMATALCHKYKCRLEVVDCHREYWDKVTAYTMDKVRNGFTPNPDVMCNRLIKFGAFHEKRGHSYDLIATGHYARTEIIDGRKWLCTSPDPVKDQTDFLAQIYDWQLKKAIFPIGGLHKEEVRRIAEENHLINARRKDSQGICFLGKINYNDYLRKYLGEQEGNAIELETGKLIGKHKGHWFHTIGQRKGLGFGGGPWFVIKKDIAENIIYLSHGYDPADAYASEFIIHDLHLLTDNIMPERKITFKIRHTADINKAVMEALGNGRYRISSEKPIHGVAPGQFCVIYDSDHHRCFGSGEITL</sequence>
<organism evidence="1 2">
    <name type="scientific">Palleniella muris</name>
    <dbReference type="NCBI Taxonomy" id="3038145"/>
    <lineage>
        <taxon>Bacteria</taxon>
        <taxon>Pseudomonadati</taxon>
        <taxon>Bacteroidota</taxon>
        <taxon>Bacteroidia</taxon>
        <taxon>Bacteroidales</taxon>
        <taxon>Prevotellaceae</taxon>
        <taxon>Palleniella</taxon>
    </lineage>
</organism>
<comment type="caution">
    <text evidence="1">The sequence shown here is derived from an EMBL/GenBank/DDBJ whole genome shotgun (WGS) entry which is preliminary data.</text>
</comment>
<keyword evidence="1" id="KW-0489">Methyltransferase</keyword>
<reference evidence="1" key="1">
    <citation type="submission" date="2019-04" db="EMBL/GenBank/DDBJ databases">
        <title>Microbes associate with the intestines of laboratory mice.</title>
        <authorList>
            <person name="Navarre W."/>
            <person name="Wong E."/>
            <person name="Huang K."/>
            <person name="Tropini C."/>
            <person name="Ng K."/>
            <person name="Yu B."/>
        </authorList>
    </citation>
    <scope>NUCLEOTIDE SEQUENCE</scope>
    <source>
        <strain evidence="1">NM73_A23</strain>
    </source>
</reference>
<dbReference type="EC" id="2.1.1.61" evidence="1"/>
<keyword evidence="2" id="KW-1185">Reference proteome</keyword>
<dbReference type="EMBL" id="SRZC01000002">
    <property type="protein sequence ID" value="TGX83875.1"/>
    <property type="molecule type" value="Genomic_DNA"/>
</dbReference>
<accession>A0AC61QTH0</accession>